<keyword evidence="3" id="KW-1185">Reference proteome</keyword>
<keyword evidence="1" id="KW-0175">Coiled coil</keyword>
<dbReference type="Proteomes" id="UP001221142">
    <property type="component" value="Unassembled WGS sequence"/>
</dbReference>
<name>A0AAD7CC61_9AGAR</name>
<dbReference type="AlphaFoldDB" id="A0AAD7CC61"/>
<dbReference type="EMBL" id="JARKIF010000003">
    <property type="protein sequence ID" value="KAJ7644545.1"/>
    <property type="molecule type" value="Genomic_DNA"/>
</dbReference>
<comment type="caution">
    <text evidence="2">The sequence shown here is derived from an EMBL/GenBank/DDBJ whole genome shotgun (WGS) entry which is preliminary data.</text>
</comment>
<feature type="coiled-coil region" evidence="1">
    <location>
        <begin position="3"/>
        <end position="37"/>
    </location>
</feature>
<gene>
    <name evidence="2" type="ORF">FB45DRAFT_1053280</name>
</gene>
<sequence length="108" mass="12425">MSGTNLRARLTEIQQQISTLEAQMASLRSEEEAVARELAALVYPVLTLPNDVVSEIFIQYVHGVPKTSPLGLLWRSWREVALATCRLWTRFWRFDDKLRSHLIADNQT</sequence>
<evidence type="ECO:0008006" key="4">
    <source>
        <dbReference type="Google" id="ProtNLM"/>
    </source>
</evidence>
<proteinExistence type="predicted"/>
<protein>
    <recommendedName>
        <fullName evidence="4">F-box domain-containing protein</fullName>
    </recommendedName>
</protein>
<accession>A0AAD7CC61</accession>
<evidence type="ECO:0000256" key="1">
    <source>
        <dbReference type="SAM" id="Coils"/>
    </source>
</evidence>
<evidence type="ECO:0000313" key="2">
    <source>
        <dbReference type="EMBL" id="KAJ7644545.1"/>
    </source>
</evidence>
<organism evidence="2 3">
    <name type="scientific">Roridomyces roridus</name>
    <dbReference type="NCBI Taxonomy" id="1738132"/>
    <lineage>
        <taxon>Eukaryota</taxon>
        <taxon>Fungi</taxon>
        <taxon>Dikarya</taxon>
        <taxon>Basidiomycota</taxon>
        <taxon>Agaricomycotina</taxon>
        <taxon>Agaricomycetes</taxon>
        <taxon>Agaricomycetidae</taxon>
        <taxon>Agaricales</taxon>
        <taxon>Marasmiineae</taxon>
        <taxon>Mycenaceae</taxon>
        <taxon>Roridomyces</taxon>
    </lineage>
</organism>
<reference evidence="2" key="1">
    <citation type="submission" date="2023-03" db="EMBL/GenBank/DDBJ databases">
        <title>Massive genome expansion in bonnet fungi (Mycena s.s.) driven by repeated elements and novel gene families across ecological guilds.</title>
        <authorList>
            <consortium name="Lawrence Berkeley National Laboratory"/>
            <person name="Harder C.B."/>
            <person name="Miyauchi S."/>
            <person name="Viragh M."/>
            <person name="Kuo A."/>
            <person name="Thoen E."/>
            <person name="Andreopoulos B."/>
            <person name="Lu D."/>
            <person name="Skrede I."/>
            <person name="Drula E."/>
            <person name="Henrissat B."/>
            <person name="Morin E."/>
            <person name="Kohler A."/>
            <person name="Barry K."/>
            <person name="LaButti K."/>
            <person name="Morin E."/>
            <person name="Salamov A."/>
            <person name="Lipzen A."/>
            <person name="Mereny Z."/>
            <person name="Hegedus B."/>
            <person name="Baldrian P."/>
            <person name="Stursova M."/>
            <person name="Weitz H."/>
            <person name="Taylor A."/>
            <person name="Grigoriev I.V."/>
            <person name="Nagy L.G."/>
            <person name="Martin F."/>
            <person name="Kauserud H."/>
        </authorList>
    </citation>
    <scope>NUCLEOTIDE SEQUENCE</scope>
    <source>
        <strain evidence="2">9284</strain>
    </source>
</reference>
<evidence type="ECO:0000313" key="3">
    <source>
        <dbReference type="Proteomes" id="UP001221142"/>
    </source>
</evidence>